<feature type="region of interest" description="Disordered" evidence="1">
    <location>
        <begin position="174"/>
        <end position="306"/>
    </location>
</feature>
<evidence type="ECO:0000313" key="2">
    <source>
        <dbReference type="EMBL" id="KAK0710683.1"/>
    </source>
</evidence>
<organism evidence="2 3">
    <name type="scientific">Lasiosphaeris hirsuta</name>
    <dbReference type="NCBI Taxonomy" id="260670"/>
    <lineage>
        <taxon>Eukaryota</taxon>
        <taxon>Fungi</taxon>
        <taxon>Dikarya</taxon>
        <taxon>Ascomycota</taxon>
        <taxon>Pezizomycotina</taxon>
        <taxon>Sordariomycetes</taxon>
        <taxon>Sordariomycetidae</taxon>
        <taxon>Sordariales</taxon>
        <taxon>Lasiosphaeriaceae</taxon>
        <taxon>Lasiosphaeris</taxon>
    </lineage>
</organism>
<evidence type="ECO:0000256" key="1">
    <source>
        <dbReference type="SAM" id="MobiDB-lite"/>
    </source>
</evidence>
<evidence type="ECO:0000313" key="3">
    <source>
        <dbReference type="Proteomes" id="UP001172102"/>
    </source>
</evidence>
<dbReference type="Proteomes" id="UP001172102">
    <property type="component" value="Unassembled WGS sequence"/>
</dbReference>
<protein>
    <submittedName>
        <fullName evidence="2">Uncharacterized protein</fullName>
    </submittedName>
</protein>
<proteinExistence type="predicted"/>
<feature type="compositionally biased region" description="Basic residues" evidence="1">
    <location>
        <begin position="291"/>
        <end position="306"/>
    </location>
</feature>
<feature type="compositionally biased region" description="Polar residues" evidence="1">
    <location>
        <begin position="225"/>
        <end position="254"/>
    </location>
</feature>
<keyword evidence="3" id="KW-1185">Reference proteome</keyword>
<dbReference type="AlphaFoldDB" id="A0AA40A7Q0"/>
<gene>
    <name evidence="2" type="ORF">B0H67DRAFT_635304</name>
</gene>
<sequence length="306" mass="32528">MASSSLVYPMPPLPNKRTQGTIGADLIVTYHSDLAHVRLDGWETDDTQSVQVSLALPRDGGLTPIIPRVLSGNDESVPWPTSSAHASFAGPVDLDTFHIKGDFWPEVLTKTSVFIKLGSYLLPESDRPPRKGVHVCHVLLLFPLEGSWIVCSGRILGVLNRELIQGPALSGHNAPIPSNPVPESPTQPRPAGPGGIASRNPFSSPSRGQKGAPPTKHSHRKVTESPVSSGGEQTSRDLTTTGVELMTVPSSGSDVTEHGSDIEQLLDDQLTSTSATPTRKRKGPGSPGSGRSKRTTAGKRRAQLCD</sequence>
<comment type="caution">
    <text evidence="2">The sequence shown here is derived from an EMBL/GenBank/DDBJ whole genome shotgun (WGS) entry which is preliminary data.</text>
</comment>
<dbReference type="EMBL" id="JAUKUA010000005">
    <property type="protein sequence ID" value="KAK0710683.1"/>
    <property type="molecule type" value="Genomic_DNA"/>
</dbReference>
<name>A0AA40A7Q0_9PEZI</name>
<feature type="compositionally biased region" description="Pro residues" evidence="1">
    <location>
        <begin position="177"/>
        <end position="191"/>
    </location>
</feature>
<reference evidence="2" key="1">
    <citation type="submission" date="2023-06" db="EMBL/GenBank/DDBJ databases">
        <title>Genome-scale phylogeny and comparative genomics of the fungal order Sordariales.</title>
        <authorList>
            <consortium name="Lawrence Berkeley National Laboratory"/>
            <person name="Hensen N."/>
            <person name="Bonometti L."/>
            <person name="Westerberg I."/>
            <person name="Brannstrom I.O."/>
            <person name="Guillou S."/>
            <person name="Cros-Aarteil S."/>
            <person name="Calhoun S."/>
            <person name="Haridas S."/>
            <person name="Kuo A."/>
            <person name="Mondo S."/>
            <person name="Pangilinan J."/>
            <person name="Riley R."/>
            <person name="Labutti K."/>
            <person name="Andreopoulos B."/>
            <person name="Lipzen A."/>
            <person name="Chen C."/>
            <person name="Yanf M."/>
            <person name="Daum C."/>
            <person name="Ng V."/>
            <person name="Clum A."/>
            <person name="Steindorff A."/>
            <person name="Ohm R."/>
            <person name="Martin F."/>
            <person name="Silar P."/>
            <person name="Natvig D."/>
            <person name="Lalanne C."/>
            <person name="Gautier V."/>
            <person name="Ament-Velasquez S.L."/>
            <person name="Kruys A."/>
            <person name="Hutchinson M.I."/>
            <person name="Powell A.J."/>
            <person name="Barry K."/>
            <person name="Miller A.N."/>
            <person name="Grigoriev I.V."/>
            <person name="Debuchy R."/>
            <person name="Gladieux P."/>
            <person name="Thoren M.H."/>
            <person name="Johannesson H."/>
        </authorList>
    </citation>
    <scope>NUCLEOTIDE SEQUENCE</scope>
    <source>
        <strain evidence="2">SMH4607-1</strain>
    </source>
</reference>
<accession>A0AA40A7Q0</accession>